<dbReference type="RefSeq" id="WP_009532121.1">
    <property type="nucleotide sequence ID" value="NZ_JH590861.1"/>
</dbReference>
<gene>
    <name evidence="2" type="ORF">HMPREF9623_00286</name>
</gene>
<evidence type="ECO:0000256" key="1">
    <source>
        <dbReference type="SAM" id="Phobius"/>
    </source>
</evidence>
<sequence>MKIVKKGMYGYRRWHQFRLMASGILLGLVMYFLFMLSLRISKLPSTILTVFIVLAVIPLSLAIVMSFIASRAKTPSEERHAYAQRIEDRGILLYDCIFMTKKTGFPVDFLLITDGKCYVQSCGNAAQQAELKQHLEHYMTVDHIGFKIVLGYGDKGFFEAVDNLPRFSLDALPKERREKVLKCKRTLLGLSF</sequence>
<keyword evidence="1" id="KW-0472">Membrane</keyword>
<name>A0AA36Y6K6_9FIRM</name>
<dbReference type="EMBL" id="AGEL01000003">
    <property type="protein sequence ID" value="EHO18102.1"/>
    <property type="molecule type" value="Genomic_DNA"/>
</dbReference>
<dbReference type="Proteomes" id="UP000018466">
    <property type="component" value="Unassembled WGS sequence"/>
</dbReference>
<evidence type="ECO:0000313" key="3">
    <source>
        <dbReference type="Proteomes" id="UP000018466"/>
    </source>
</evidence>
<proteinExistence type="predicted"/>
<organism evidence="2 3">
    <name type="scientific">Stomatobaculum longum</name>
    <dbReference type="NCBI Taxonomy" id="796942"/>
    <lineage>
        <taxon>Bacteria</taxon>
        <taxon>Bacillati</taxon>
        <taxon>Bacillota</taxon>
        <taxon>Clostridia</taxon>
        <taxon>Lachnospirales</taxon>
        <taxon>Lachnospiraceae</taxon>
        <taxon>Stomatobaculum</taxon>
    </lineage>
</organism>
<protein>
    <submittedName>
        <fullName evidence="2">Uncharacterized protein</fullName>
    </submittedName>
</protein>
<dbReference type="AlphaFoldDB" id="A0AA36Y6K6"/>
<keyword evidence="1" id="KW-1133">Transmembrane helix</keyword>
<feature type="transmembrane region" description="Helical" evidence="1">
    <location>
        <begin position="21"/>
        <end position="40"/>
    </location>
</feature>
<reference evidence="2 3" key="1">
    <citation type="submission" date="2011-10" db="EMBL/GenBank/DDBJ databases">
        <title>The Genome Sequence of Lachnospiraceae bacterium ACC2.</title>
        <authorList>
            <consortium name="The Broad Institute Genome Sequencing Platform"/>
            <person name="Earl A."/>
            <person name="Ward D."/>
            <person name="Feldgarden M."/>
            <person name="Gevers D."/>
            <person name="Sizova M."/>
            <person name="Hazen A."/>
            <person name="Epstein S."/>
            <person name="Young S.K."/>
            <person name="Zeng Q."/>
            <person name="Gargeya S."/>
            <person name="Fitzgerald M."/>
            <person name="Haas B."/>
            <person name="Abouelleil A."/>
            <person name="Alvarado L."/>
            <person name="Arachchi H.M."/>
            <person name="Berlin A."/>
            <person name="Brown A."/>
            <person name="Chapman S.B."/>
            <person name="Chen Z."/>
            <person name="Dunbar C."/>
            <person name="Freedman E."/>
            <person name="Gearin G."/>
            <person name="Goldberg J."/>
            <person name="Griggs A."/>
            <person name="Gujja S."/>
            <person name="Heiman D."/>
            <person name="Howarth C."/>
            <person name="Larson L."/>
            <person name="Lui A."/>
            <person name="MacDonald P.J.P."/>
            <person name="Montmayeur A."/>
            <person name="Murphy C."/>
            <person name="Neiman D."/>
            <person name="Pearson M."/>
            <person name="Priest M."/>
            <person name="Roberts A."/>
            <person name="Saif S."/>
            <person name="Shea T."/>
            <person name="Shenoy N."/>
            <person name="Sisk P."/>
            <person name="Stolte C."/>
            <person name="Sykes S."/>
            <person name="Wortman J."/>
            <person name="Nusbaum C."/>
            <person name="Birren B."/>
        </authorList>
    </citation>
    <scope>NUCLEOTIDE SEQUENCE [LARGE SCALE GENOMIC DNA]</scope>
    <source>
        <strain evidence="2 3">ACC2</strain>
    </source>
</reference>
<keyword evidence="1" id="KW-0812">Transmembrane</keyword>
<evidence type="ECO:0000313" key="2">
    <source>
        <dbReference type="EMBL" id="EHO18102.1"/>
    </source>
</evidence>
<comment type="caution">
    <text evidence="2">The sequence shown here is derived from an EMBL/GenBank/DDBJ whole genome shotgun (WGS) entry which is preliminary data.</text>
</comment>
<dbReference type="GeneID" id="86940081"/>
<feature type="transmembrane region" description="Helical" evidence="1">
    <location>
        <begin position="46"/>
        <end position="69"/>
    </location>
</feature>
<accession>A0AA36Y6K6</accession>
<keyword evidence="3" id="KW-1185">Reference proteome</keyword>